<keyword evidence="4" id="KW-1185">Reference proteome</keyword>
<feature type="domain" description="SWIM-type" evidence="2">
    <location>
        <begin position="182"/>
        <end position="220"/>
    </location>
</feature>
<reference evidence="3 4" key="1">
    <citation type="submission" date="2023-02" db="EMBL/GenBank/DDBJ databases">
        <title>LHISI_Scaffold_Assembly.</title>
        <authorList>
            <person name="Stuart O.P."/>
            <person name="Cleave R."/>
            <person name="Magrath M.J.L."/>
            <person name="Mikheyev A.S."/>
        </authorList>
    </citation>
    <scope>NUCLEOTIDE SEQUENCE [LARGE SCALE GENOMIC DNA]</scope>
    <source>
        <strain evidence="3">Daus_M_001</strain>
        <tissue evidence="3">Leg muscle</tissue>
    </source>
</reference>
<evidence type="ECO:0000259" key="2">
    <source>
        <dbReference type="PROSITE" id="PS50966"/>
    </source>
</evidence>
<proteinExistence type="predicted"/>
<dbReference type="Proteomes" id="UP001159363">
    <property type="component" value="Chromosome 11"/>
</dbReference>
<comment type="caution">
    <text evidence="3">The sequence shown here is derived from an EMBL/GenBank/DDBJ whole genome shotgun (WGS) entry which is preliminary data.</text>
</comment>
<evidence type="ECO:0000256" key="1">
    <source>
        <dbReference type="PROSITE-ProRule" id="PRU00325"/>
    </source>
</evidence>
<dbReference type="PROSITE" id="PS50966">
    <property type="entry name" value="ZF_SWIM"/>
    <property type="match status" value="1"/>
</dbReference>
<organism evidence="3 4">
    <name type="scientific">Dryococelus australis</name>
    <dbReference type="NCBI Taxonomy" id="614101"/>
    <lineage>
        <taxon>Eukaryota</taxon>
        <taxon>Metazoa</taxon>
        <taxon>Ecdysozoa</taxon>
        <taxon>Arthropoda</taxon>
        <taxon>Hexapoda</taxon>
        <taxon>Insecta</taxon>
        <taxon>Pterygota</taxon>
        <taxon>Neoptera</taxon>
        <taxon>Polyneoptera</taxon>
        <taxon>Phasmatodea</taxon>
        <taxon>Verophasmatodea</taxon>
        <taxon>Anareolatae</taxon>
        <taxon>Phasmatidae</taxon>
        <taxon>Eurycanthinae</taxon>
        <taxon>Dryococelus</taxon>
    </lineage>
</organism>
<protein>
    <recommendedName>
        <fullName evidence="2">SWIM-type domain-containing protein</fullName>
    </recommendedName>
</protein>
<keyword evidence="1" id="KW-0863">Zinc-finger</keyword>
<keyword evidence="1" id="KW-0479">Metal-binding</keyword>
<gene>
    <name evidence="3" type="ORF">PR048_028033</name>
</gene>
<sequence length="399" mass="44456">MMKSTLRANAEFNVPLYQISSKSAEPLRSDLQTNLQWMCYPSLGRISSYKGKCNVLVGQLASHLNGPGRARIFTCGNRAGRCRWSAGFLCDLPFPLPLHSSMSRAVQIYSLTGYEGVVGGSCYPTWPYGLMYKKCKNLPAWRIFFVERKACLTRACGGGSLLSLRGTRFGSAEKVQRYRGYYDTLYAVRCSCAHFTVNSLQLSSHGEECGHGDAAVRYLSGLSRFTETMRSGATPYSPHLTLIGSQDPDFKMAVETSPTLLRGAEGFRTHSSIRDVTAECKRRPLFRDLRRECEYLLIDCKRFLAVKMHNWCELGHVGFNRGNAVMVSRERKERVAGPQLVRTSSSGRIPARRWHGTERNEIRAMEANGICGFGKKSALPVSAGVAGGGLGIRRELWIY</sequence>
<evidence type="ECO:0000313" key="3">
    <source>
        <dbReference type="EMBL" id="KAJ8871706.1"/>
    </source>
</evidence>
<dbReference type="EMBL" id="JARBHB010000012">
    <property type="protein sequence ID" value="KAJ8871706.1"/>
    <property type="molecule type" value="Genomic_DNA"/>
</dbReference>
<keyword evidence="1" id="KW-0862">Zinc</keyword>
<name>A0ABQ9GI74_9NEOP</name>
<accession>A0ABQ9GI74</accession>
<dbReference type="InterPro" id="IPR007527">
    <property type="entry name" value="Znf_SWIM"/>
</dbReference>
<evidence type="ECO:0000313" key="4">
    <source>
        <dbReference type="Proteomes" id="UP001159363"/>
    </source>
</evidence>